<gene>
    <name evidence="2" type="ORF">GN244_ATG05911</name>
</gene>
<feature type="region of interest" description="Disordered" evidence="1">
    <location>
        <begin position="51"/>
        <end position="82"/>
    </location>
</feature>
<dbReference type="AlphaFoldDB" id="A0A833TEA2"/>
<accession>A0A833TEA2</accession>
<sequence length="82" mass="8901">MFEIYRCAWNRLEAGCPPERQDVATVIAPVGVRMVAPTYLSENHPIYPVEGVRLSGSSDPRGPLGSRLGLDEAGQEAQYSPA</sequence>
<evidence type="ECO:0000313" key="3">
    <source>
        <dbReference type="Proteomes" id="UP000602510"/>
    </source>
</evidence>
<comment type="caution">
    <text evidence="2">The sequence shown here is derived from an EMBL/GenBank/DDBJ whole genome shotgun (WGS) entry which is preliminary data.</text>
</comment>
<dbReference type="EMBL" id="WSZM01000111">
    <property type="protein sequence ID" value="KAF4041875.1"/>
    <property type="molecule type" value="Genomic_DNA"/>
</dbReference>
<dbReference type="Proteomes" id="UP000602510">
    <property type="component" value="Unassembled WGS sequence"/>
</dbReference>
<name>A0A833TEA2_PHYIN</name>
<proteinExistence type="predicted"/>
<evidence type="ECO:0000256" key="1">
    <source>
        <dbReference type="SAM" id="MobiDB-lite"/>
    </source>
</evidence>
<keyword evidence="3" id="KW-1185">Reference proteome</keyword>
<reference evidence="2" key="1">
    <citation type="submission" date="2020-04" db="EMBL/GenBank/DDBJ databases">
        <title>Hybrid Assembly of Korean Phytophthora infestans isolates.</title>
        <authorList>
            <person name="Prokchorchik M."/>
            <person name="Lee Y."/>
            <person name="Seo J."/>
            <person name="Cho J.-H."/>
            <person name="Park Y.-E."/>
            <person name="Jang D.-C."/>
            <person name="Im J.-S."/>
            <person name="Choi J.-G."/>
            <person name="Park H.-J."/>
            <person name="Lee G.-B."/>
            <person name="Lee Y.-G."/>
            <person name="Hong S.-Y."/>
            <person name="Cho K."/>
            <person name="Sohn K.H."/>
        </authorList>
    </citation>
    <scope>NUCLEOTIDE SEQUENCE</scope>
    <source>
        <strain evidence="2">KR_1_A1</strain>
    </source>
</reference>
<organism evidence="2 3">
    <name type="scientific">Phytophthora infestans</name>
    <name type="common">Potato late blight agent</name>
    <name type="synonym">Botrytis infestans</name>
    <dbReference type="NCBI Taxonomy" id="4787"/>
    <lineage>
        <taxon>Eukaryota</taxon>
        <taxon>Sar</taxon>
        <taxon>Stramenopiles</taxon>
        <taxon>Oomycota</taxon>
        <taxon>Peronosporomycetes</taxon>
        <taxon>Peronosporales</taxon>
        <taxon>Peronosporaceae</taxon>
        <taxon>Phytophthora</taxon>
    </lineage>
</organism>
<evidence type="ECO:0000313" key="2">
    <source>
        <dbReference type="EMBL" id="KAF4041875.1"/>
    </source>
</evidence>
<protein>
    <submittedName>
        <fullName evidence="2">Uncharacterized protein</fullName>
    </submittedName>
</protein>